<evidence type="ECO:0000313" key="3">
    <source>
        <dbReference type="Proteomes" id="UP001527882"/>
    </source>
</evidence>
<comment type="caution">
    <text evidence="2">The sequence shown here is derived from an EMBL/GenBank/DDBJ whole genome shotgun (WGS) entry which is preliminary data.</text>
</comment>
<proteinExistence type="predicted"/>
<keyword evidence="3" id="KW-1185">Reference proteome</keyword>
<dbReference type="Proteomes" id="UP001527882">
    <property type="component" value="Unassembled WGS sequence"/>
</dbReference>
<accession>A0ABT4QB51</accession>
<feature type="region of interest" description="Disordered" evidence="1">
    <location>
        <begin position="109"/>
        <end position="141"/>
    </location>
</feature>
<gene>
    <name evidence="2" type="ORF">O9H85_17110</name>
</gene>
<reference evidence="2 3" key="1">
    <citation type="submission" date="2022-12" db="EMBL/GenBank/DDBJ databases">
        <title>Draft genome sequence of Paenibacillus sp. dW9.</title>
        <authorList>
            <person name="Choi E.-W."/>
            <person name="Kim D.-U."/>
        </authorList>
    </citation>
    <scope>NUCLEOTIDE SEQUENCE [LARGE SCALE GENOMIC DNA]</scope>
    <source>
        <strain evidence="3">dW9</strain>
    </source>
</reference>
<organism evidence="2 3">
    <name type="scientific">Paenibacillus gyeongsangnamensis</name>
    <dbReference type="NCBI Taxonomy" id="3388067"/>
    <lineage>
        <taxon>Bacteria</taxon>
        <taxon>Bacillati</taxon>
        <taxon>Bacillota</taxon>
        <taxon>Bacilli</taxon>
        <taxon>Bacillales</taxon>
        <taxon>Paenibacillaceae</taxon>
        <taxon>Paenibacillus</taxon>
    </lineage>
</organism>
<protein>
    <recommendedName>
        <fullName evidence="4">Heat induced stress protein YflT</fullName>
    </recommendedName>
</protein>
<evidence type="ECO:0000256" key="1">
    <source>
        <dbReference type="SAM" id="MobiDB-lite"/>
    </source>
</evidence>
<name>A0ABT4QB51_9BACL</name>
<evidence type="ECO:0008006" key="4">
    <source>
        <dbReference type="Google" id="ProtNLM"/>
    </source>
</evidence>
<sequence>MSGVPIFFQFDSRRAALLALDTMEELGYRVSLHPETERPTLHIMVDRNDLTSALEIAQAHGGELAEGMGAADEHETYSMAYDMESMIPIPAHIVNEDWADSELERSASDYVNKSSGAYNDETGKFDPSDEDYDRFDAGVHL</sequence>
<dbReference type="EMBL" id="JAQAGZ010000010">
    <property type="protein sequence ID" value="MCZ8514113.1"/>
    <property type="molecule type" value="Genomic_DNA"/>
</dbReference>
<dbReference type="RefSeq" id="WP_269882628.1">
    <property type="nucleotide sequence ID" value="NZ_JAQAGZ010000010.1"/>
</dbReference>
<evidence type="ECO:0000313" key="2">
    <source>
        <dbReference type="EMBL" id="MCZ8514113.1"/>
    </source>
</evidence>